<keyword evidence="3" id="KW-1185">Reference proteome</keyword>
<feature type="compositionally biased region" description="Polar residues" evidence="1">
    <location>
        <begin position="217"/>
        <end position="233"/>
    </location>
</feature>
<proteinExistence type="predicted"/>
<protein>
    <submittedName>
        <fullName evidence="2">Uncharacterized protein</fullName>
    </submittedName>
</protein>
<feature type="compositionally biased region" description="Gly residues" evidence="1">
    <location>
        <begin position="236"/>
        <end position="250"/>
    </location>
</feature>
<dbReference type="AlphaFoldDB" id="A0A8H6X878"/>
<name>A0A8H6X878_9AGAR</name>
<evidence type="ECO:0000256" key="1">
    <source>
        <dbReference type="SAM" id="MobiDB-lite"/>
    </source>
</evidence>
<organism evidence="2 3">
    <name type="scientific">Mycena venus</name>
    <dbReference type="NCBI Taxonomy" id="2733690"/>
    <lineage>
        <taxon>Eukaryota</taxon>
        <taxon>Fungi</taxon>
        <taxon>Dikarya</taxon>
        <taxon>Basidiomycota</taxon>
        <taxon>Agaricomycotina</taxon>
        <taxon>Agaricomycetes</taxon>
        <taxon>Agaricomycetidae</taxon>
        <taxon>Agaricales</taxon>
        <taxon>Marasmiineae</taxon>
        <taxon>Mycenaceae</taxon>
        <taxon>Mycena</taxon>
    </lineage>
</organism>
<dbReference type="EMBL" id="JACAZI010000023">
    <property type="protein sequence ID" value="KAF7336363.1"/>
    <property type="molecule type" value="Genomic_DNA"/>
</dbReference>
<evidence type="ECO:0000313" key="2">
    <source>
        <dbReference type="EMBL" id="KAF7336363.1"/>
    </source>
</evidence>
<evidence type="ECO:0000313" key="3">
    <source>
        <dbReference type="Proteomes" id="UP000620124"/>
    </source>
</evidence>
<dbReference type="Proteomes" id="UP000620124">
    <property type="component" value="Unassembled WGS sequence"/>
</dbReference>
<reference evidence="2" key="1">
    <citation type="submission" date="2020-05" db="EMBL/GenBank/DDBJ databases">
        <title>Mycena genomes resolve the evolution of fungal bioluminescence.</title>
        <authorList>
            <person name="Tsai I.J."/>
        </authorList>
    </citation>
    <scope>NUCLEOTIDE SEQUENCE</scope>
    <source>
        <strain evidence="2">CCC161011</strain>
    </source>
</reference>
<sequence length="250" mass="26770">MQAPHDVAFPMEPGLYSLCWRTIGGEEWYEDACLGPNYVRLAAFVKNVATSGGRTTRTVFGPESSYFSISPSGYSWQNLPPALQDDIHSGIKTRRPTTVALGVQGAYVVLYDDGSVSLDLRGQYPLVDSLLRNTQESSRRRGIVYLALNPFLPGEYYAVYGDGSTSWNLPTAWSQNVTTVSQMLAQETAAPPAYVTHIAASAPHTHGCLCPNPSRSTHIPSPASCTHPSTGAQGQLAGGPHDGVKGRGGT</sequence>
<accession>A0A8H6X878</accession>
<comment type="caution">
    <text evidence="2">The sequence shown here is derived from an EMBL/GenBank/DDBJ whole genome shotgun (WGS) entry which is preliminary data.</text>
</comment>
<gene>
    <name evidence="2" type="ORF">MVEN_02184800</name>
</gene>
<dbReference type="OrthoDB" id="4764735at2759"/>
<feature type="region of interest" description="Disordered" evidence="1">
    <location>
        <begin position="217"/>
        <end position="250"/>
    </location>
</feature>